<evidence type="ECO:0000256" key="1">
    <source>
        <dbReference type="SAM" id="Phobius"/>
    </source>
</evidence>
<protein>
    <submittedName>
        <fullName evidence="2">Uncharacterized protein</fullName>
    </submittedName>
</protein>
<reference evidence="2 3" key="1">
    <citation type="submission" date="2021-10" db="EMBL/GenBank/DDBJ databases">
        <authorList>
            <person name="Criscuolo A."/>
        </authorList>
    </citation>
    <scope>NUCLEOTIDE SEQUENCE [LARGE SCALE GENOMIC DNA]</scope>
    <source>
        <strain evidence="3">CIP 111883</strain>
    </source>
</reference>
<feature type="transmembrane region" description="Helical" evidence="1">
    <location>
        <begin position="7"/>
        <end position="23"/>
    </location>
</feature>
<name>A0ABM8YKH8_9BACI</name>
<proteinExistence type="predicted"/>
<keyword evidence="1" id="KW-1133">Transmembrane helix</keyword>
<dbReference type="Proteomes" id="UP000789833">
    <property type="component" value="Unassembled WGS sequence"/>
</dbReference>
<keyword evidence="1" id="KW-0472">Membrane</keyword>
<keyword evidence="1" id="KW-0812">Transmembrane</keyword>
<dbReference type="EMBL" id="CAKJTJ010000004">
    <property type="protein sequence ID" value="CAG9620368.1"/>
    <property type="molecule type" value="Genomic_DNA"/>
</dbReference>
<comment type="caution">
    <text evidence="2">The sequence shown here is derived from an EMBL/GenBank/DDBJ whole genome shotgun (WGS) entry which is preliminary data.</text>
</comment>
<accession>A0ABM8YKH8</accession>
<organism evidence="2 3">
    <name type="scientific">Sutcliffiella rhizosphaerae</name>
    <dbReference type="NCBI Taxonomy" id="2880967"/>
    <lineage>
        <taxon>Bacteria</taxon>
        <taxon>Bacillati</taxon>
        <taxon>Bacillota</taxon>
        <taxon>Bacilli</taxon>
        <taxon>Bacillales</taxon>
        <taxon>Bacillaceae</taxon>
        <taxon>Sutcliffiella</taxon>
    </lineage>
</organism>
<evidence type="ECO:0000313" key="3">
    <source>
        <dbReference type="Proteomes" id="UP000789833"/>
    </source>
</evidence>
<keyword evidence="3" id="KW-1185">Reference proteome</keyword>
<sequence>MKRKDHLFKIFLFYLLNIITIIADDKVNLIEIVRELTSKPKPLNFESFPQIKKLWDDYKHLRRKIKISIIVRNNKYEKMPRNLFSEQFLYDQLSISTSNHRSKGSEYEVQFLLQFILLDL</sequence>
<evidence type="ECO:0000313" key="2">
    <source>
        <dbReference type="EMBL" id="CAG9620368.1"/>
    </source>
</evidence>
<gene>
    <name evidence="2" type="ORF">BACCIP111883_01136</name>
</gene>